<keyword evidence="9" id="KW-0999">Mitochondrion inner membrane</keyword>
<feature type="region of interest" description="Disordered" evidence="21">
    <location>
        <begin position="224"/>
        <end position="246"/>
    </location>
</feature>
<evidence type="ECO:0000256" key="18">
    <source>
        <dbReference type="ARBA" id="ARBA00023186"/>
    </source>
</evidence>
<dbReference type="Pfam" id="PF02953">
    <property type="entry name" value="zf-Tim10_DDP"/>
    <property type="match status" value="1"/>
</dbReference>
<dbReference type="InterPro" id="IPR004217">
    <property type="entry name" value="Tim10-like"/>
</dbReference>
<dbReference type="AlphaFoldDB" id="A0A0D6L682"/>
<evidence type="ECO:0000256" key="20">
    <source>
        <dbReference type="ARBA" id="ARBA00063324"/>
    </source>
</evidence>
<dbReference type="SUPFAM" id="SSF144122">
    <property type="entry name" value="Tim10-like"/>
    <property type="match status" value="1"/>
</dbReference>
<dbReference type="FunFam" id="1.10.287.810:FF:000002">
    <property type="entry name" value="Mitochondrial import inner membrane translocase subunit tim10"/>
    <property type="match status" value="1"/>
</dbReference>
<feature type="transmembrane region" description="Helical" evidence="22">
    <location>
        <begin position="96"/>
        <end position="117"/>
    </location>
</feature>
<dbReference type="Proteomes" id="UP000054495">
    <property type="component" value="Unassembled WGS sequence"/>
</dbReference>
<accession>A0A0D6L682</accession>
<keyword evidence="17" id="KW-0325">Glycoprotein</keyword>
<evidence type="ECO:0000256" key="17">
    <source>
        <dbReference type="ARBA" id="ARBA00023180"/>
    </source>
</evidence>
<keyword evidence="26" id="KW-1185">Reference proteome</keyword>
<dbReference type="Pfam" id="PF05154">
    <property type="entry name" value="TM2"/>
    <property type="match status" value="1"/>
</dbReference>
<evidence type="ECO:0000256" key="1">
    <source>
        <dbReference type="ARBA" id="ARBA00004137"/>
    </source>
</evidence>
<evidence type="ECO:0000256" key="12">
    <source>
        <dbReference type="ARBA" id="ARBA00022989"/>
    </source>
</evidence>
<comment type="similarity">
    <text evidence="4">Belongs to the TM2 family.</text>
</comment>
<keyword evidence="11" id="KW-0653">Protein transport</keyword>
<evidence type="ECO:0000313" key="25">
    <source>
        <dbReference type="EMBL" id="EPB67145.1"/>
    </source>
</evidence>
<organism evidence="25 26">
    <name type="scientific">Ancylostoma ceylanicum</name>
    <dbReference type="NCBI Taxonomy" id="53326"/>
    <lineage>
        <taxon>Eukaryota</taxon>
        <taxon>Metazoa</taxon>
        <taxon>Ecdysozoa</taxon>
        <taxon>Nematoda</taxon>
        <taxon>Chromadorea</taxon>
        <taxon>Rhabditida</taxon>
        <taxon>Rhabditina</taxon>
        <taxon>Rhabditomorpha</taxon>
        <taxon>Strongyloidea</taxon>
        <taxon>Ancylostomatidae</taxon>
        <taxon>Ancylostomatinae</taxon>
        <taxon>Ancylostoma</taxon>
    </lineage>
</organism>
<evidence type="ECO:0000256" key="5">
    <source>
        <dbReference type="ARBA" id="ARBA00022448"/>
    </source>
</evidence>
<dbReference type="InterPro" id="IPR035427">
    <property type="entry name" value="Tim10-like_dom_sf"/>
</dbReference>
<dbReference type="GO" id="GO:0046872">
    <property type="term" value="F:metal ion binding"/>
    <property type="evidence" value="ECO:0007669"/>
    <property type="project" value="UniProtKB-KW"/>
</dbReference>
<keyword evidence="15 22" id="KW-0472">Membrane</keyword>
<keyword evidence="6 22" id="KW-0812">Transmembrane</keyword>
<evidence type="ECO:0000256" key="14">
    <source>
        <dbReference type="ARBA" id="ARBA00023128"/>
    </source>
</evidence>
<keyword evidence="7" id="KW-0479">Metal-binding</keyword>
<keyword evidence="12 22" id="KW-1133">Transmembrane helix</keyword>
<evidence type="ECO:0000256" key="21">
    <source>
        <dbReference type="SAM" id="MobiDB-lite"/>
    </source>
</evidence>
<evidence type="ECO:0000256" key="7">
    <source>
        <dbReference type="ARBA" id="ARBA00022723"/>
    </source>
</evidence>
<dbReference type="InterPro" id="IPR007829">
    <property type="entry name" value="TM2"/>
</dbReference>
<keyword evidence="8" id="KW-0732">Signal</keyword>
<evidence type="ECO:0000256" key="15">
    <source>
        <dbReference type="ARBA" id="ARBA00023136"/>
    </source>
</evidence>
<evidence type="ECO:0000256" key="13">
    <source>
        <dbReference type="ARBA" id="ARBA00023010"/>
    </source>
</evidence>
<dbReference type="GO" id="GO:0005743">
    <property type="term" value="C:mitochondrial inner membrane"/>
    <property type="evidence" value="ECO:0007669"/>
    <property type="project" value="UniProtKB-SubCell"/>
</dbReference>
<evidence type="ECO:0000256" key="2">
    <source>
        <dbReference type="ARBA" id="ARBA00004141"/>
    </source>
</evidence>
<dbReference type="GO" id="GO:0015031">
    <property type="term" value="P:protein transport"/>
    <property type="evidence" value="ECO:0007669"/>
    <property type="project" value="UniProtKB-KW"/>
</dbReference>
<keyword evidence="18" id="KW-0143">Chaperone</keyword>
<evidence type="ECO:0000256" key="9">
    <source>
        <dbReference type="ARBA" id="ARBA00022792"/>
    </source>
</evidence>
<protein>
    <submittedName>
        <fullName evidence="25">TM2 domain protein</fullName>
    </submittedName>
</protein>
<evidence type="ECO:0000256" key="11">
    <source>
        <dbReference type="ARBA" id="ARBA00022927"/>
    </source>
</evidence>
<name>A0A0D6L682_9BILA</name>
<comment type="function">
    <text evidence="19">Mitochondrial intermembrane chaperone that participates in the import and insertion of multi-pass transmembrane proteins into the mitochondrial inner membrane. May also be required for the transfer of beta-barrel precursors from the TOM complex to the sorting and assembly machinery (SAM complex) of the outer membrane. Acts as a chaperone-like protein that protects the hydrophobic precursors from aggregation and guide them through the mitochondrial intermembrane space.</text>
</comment>
<evidence type="ECO:0000256" key="4">
    <source>
        <dbReference type="ARBA" id="ARBA00008284"/>
    </source>
</evidence>
<feature type="domain" description="TM2" evidence="24">
    <location>
        <begin position="66"/>
        <end position="110"/>
    </location>
</feature>
<feature type="transmembrane region" description="Helical" evidence="22">
    <location>
        <begin position="68"/>
        <end position="90"/>
    </location>
</feature>
<keyword evidence="10" id="KW-0862">Zinc</keyword>
<evidence type="ECO:0000259" key="24">
    <source>
        <dbReference type="Pfam" id="PF05154"/>
    </source>
</evidence>
<comment type="subcellular location">
    <subcellularLocation>
        <location evidence="2">Membrane</location>
        <topology evidence="2">Multi-pass membrane protein</topology>
    </subcellularLocation>
    <subcellularLocation>
        <location evidence="1">Mitochondrion inner membrane</location>
        <topology evidence="1">Peripheral membrane protein</topology>
        <orientation evidence="1">Intermembrane side</orientation>
    </subcellularLocation>
</comment>
<keyword evidence="14" id="KW-0496">Mitochondrion</keyword>
<evidence type="ECO:0000256" key="3">
    <source>
        <dbReference type="ARBA" id="ARBA00006720"/>
    </source>
</evidence>
<dbReference type="EMBL" id="KE125766">
    <property type="protein sequence ID" value="EPB67145.1"/>
    <property type="molecule type" value="Genomic_DNA"/>
</dbReference>
<dbReference type="Gene3D" id="1.10.287.810">
    <property type="entry name" value="Mitochondrial import inner membrane translocase subunit tim13 like domains"/>
    <property type="match status" value="1"/>
</dbReference>
<feature type="domain" description="Tim10-like" evidence="23">
    <location>
        <begin position="150"/>
        <end position="212"/>
    </location>
</feature>
<keyword evidence="13" id="KW-0811">Translocation</keyword>
<dbReference type="InterPro" id="IPR050932">
    <property type="entry name" value="TM2D1-3-like"/>
</dbReference>
<gene>
    <name evidence="25" type="ORF">ANCCEY_13763</name>
</gene>
<dbReference type="PANTHER" id="PTHR21016">
    <property type="entry name" value="BETA-AMYLOID BINDING PROTEIN-RELATED"/>
    <property type="match status" value="1"/>
</dbReference>
<dbReference type="GO" id="GO:0045039">
    <property type="term" value="P:protein insertion into mitochondrial inner membrane"/>
    <property type="evidence" value="ECO:0007669"/>
    <property type="project" value="UniProtKB-ARBA"/>
</dbReference>
<sequence length="246" mass="27688">MPRYACEPPAISVDTQQPLNCNEDNSVTVTCKVASGIICRGLLNGTRFFYLEVPNACSYHAHLHHSTALLLSIFFGFLGIDRMYLGYYAVGIVKMFSLGGLFVLWLIDVVLIALQLLQPADGSRYIMNYYGPRVSPLRSENEMATEQQLQMVAELEMEMMSDMYRRMTTACQEKCISNTFKEGELTKGEAVCLDRCVAKYLDVHEKLGKRLTTMSQNDEAALQKTSDSLLGHKQQQPHTQEGYSKS</sequence>
<evidence type="ECO:0000256" key="8">
    <source>
        <dbReference type="ARBA" id="ARBA00022729"/>
    </source>
</evidence>
<evidence type="ECO:0000256" key="22">
    <source>
        <dbReference type="SAM" id="Phobius"/>
    </source>
</evidence>
<comment type="similarity">
    <text evidence="3">Belongs to the small Tim family.</text>
</comment>
<reference evidence="25 26" key="1">
    <citation type="submission" date="2013-05" db="EMBL/GenBank/DDBJ databases">
        <title>Draft genome of the parasitic nematode Anyclostoma ceylanicum.</title>
        <authorList>
            <person name="Mitreva M."/>
        </authorList>
    </citation>
    <scope>NUCLEOTIDE SEQUENCE [LARGE SCALE GENOMIC DNA]</scope>
</reference>
<evidence type="ECO:0000259" key="23">
    <source>
        <dbReference type="Pfam" id="PF02953"/>
    </source>
</evidence>
<evidence type="ECO:0000256" key="10">
    <source>
        <dbReference type="ARBA" id="ARBA00022833"/>
    </source>
</evidence>
<evidence type="ECO:0000256" key="16">
    <source>
        <dbReference type="ARBA" id="ARBA00023157"/>
    </source>
</evidence>
<proteinExistence type="inferred from homology"/>
<keyword evidence="5" id="KW-0813">Transport</keyword>
<keyword evidence="16" id="KW-1015">Disulfide bond</keyword>
<evidence type="ECO:0000256" key="19">
    <source>
        <dbReference type="ARBA" id="ARBA00025311"/>
    </source>
</evidence>
<dbReference type="PANTHER" id="PTHR21016:SF1">
    <property type="entry name" value="TM2 DOMAIN-CONTAINING PROTEIN 1"/>
    <property type="match status" value="1"/>
</dbReference>
<evidence type="ECO:0000313" key="26">
    <source>
        <dbReference type="Proteomes" id="UP000054495"/>
    </source>
</evidence>
<evidence type="ECO:0000256" key="6">
    <source>
        <dbReference type="ARBA" id="ARBA00022692"/>
    </source>
</evidence>
<comment type="subunit">
    <text evidence="20">Heterohexamer; composed of 3 copies of tim-9/tin-9.1 and 3 copies of tim-10/tin-10, named soluble 70 kDa complex. The complex associates with the tim-22 component of the TIM22 complex. Interacts with multi-pass transmembrane proteins in transit.</text>
</comment>